<feature type="domain" description="Polysaccharide pyruvyl transferase" evidence="1">
    <location>
        <begin position="37"/>
        <end position="289"/>
    </location>
</feature>
<organism evidence="2 3">
    <name type="scientific">Bacillus subtilis</name>
    <dbReference type="NCBI Taxonomy" id="1423"/>
    <lineage>
        <taxon>Bacteria</taxon>
        <taxon>Bacillati</taxon>
        <taxon>Bacillota</taxon>
        <taxon>Bacilli</taxon>
        <taxon>Bacillales</taxon>
        <taxon>Bacillaceae</taxon>
        <taxon>Bacillus</taxon>
    </lineage>
</organism>
<sequence>MDSKHSMISLKQKLSGLLDVIPKQSEIIYADYPLYGNVGDLFIMKGTEAFFKEHGIRVRKRWNPDNFPVGRKLDPNLIIVCQGGGNFGDLYPYYQGFREKIVQTYPNHKIVILPQSIYFQNKDNLKRTAEIFSKHANLHIMTREKASYATAQAYFSKNHIQLLPDMAHQLFPVIPTQQPSNQKLRFIRTDHEANQARQEHTEAESYDWRTVLSASDRRTIAFLQTLNVLNKKAGNPLPIAYIWGKYSDYIVQKAIRFFSRYESVETSRLHGHILSSLLQKENTVIDNSYGKNANYFHTWMEGVPSTRLIQHASKKENLPAHM</sequence>
<evidence type="ECO:0000313" key="2">
    <source>
        <dbReference type="EMBL" id="KIU05706.1"/>
    </source>
</evidence>
<reference evidence="2 3" key="1">
    <citation type="submission" date="2014-12" db="EMBL/GenBank/DDBJ databases">
        <title>Comparative genome analysis of Bacillus coagulans HM-08, Clostridium butyricum HM-68, Bacillus subtilis HM-66 and Bacillus licheniformis BL-09.</title>
        <authorList>
            <person name="Zhang H."/>
        </authorList>
    </citation>
    <scope>NUCLEOTIDE SEQUENCE [LARGE SCALE GENOMIC DNA]</scope>
    <source>
        <strain evidence="2 3">HM-66</strain>
    </source>
</reference>
<dbReference type="EMBL" id="JXBC01000013">
    <property type="protein sequence ID" value="KIU05706.1"/>
    <property type="molecule type" value="Genomic_DNA"/>
</dbReference>
<gene>
    <name evidence="2" type="ORF">SC09_contig4orf00587</name>
</gene>
<dbReference type="GO" id="GO:0016740">
    <property type="term" value="F:transferase activity"/>
    <property type="evidence" value="ECO:0007669"/>
    <property type="project" value="UniProtKB-KW"/>
</dbReference>
<dbReference type="STRING" id="483913.AN935_17220"/>
<dbReference type="AlphaFoldDB" id="A0A0D1KRA5"/>
<evidence type="ECO:0000313" key="3">
    <source>
        <dbReference type="Proteomes" id="UP000032247"/>
    </source>
</evidence>
<comment type="caution">
    <text evidence="2">The sequence shown here is derived from an EMBL/GenBank/DDBJ whole genome shotgun (WGS) entry which is preliminary data.</text>
</comment>
<accession>A0A0D1KRA5</accession>
<dbReference type="PATRIC" id="fig|1423.173.peg.4251"/>
<keyword evidence="2" id="KW-0808">Transferase</keyword>
<dbReference type="Proteomes" id="UP000032247">
    <property type="component" value="Unassembled WGS sequence"/>
</dbReference>
<dbReference type="Pfam" id="PF04230">
    <property type="entry name" value="PS_pyruv_trans"/>
    <property type="match status" value="1"/>
</dbReference>
<dbReference type="InterPro" id="IPR007345">
    <property type="entry name" value="Polysacch_pyruvyl_Trfase"/>
</dbReference>
<protein>
    <submittedName>
        <fullName evidence="2">Pyruvyl transferase</fullName>
    </submittedName>
</protein>
<name>A0A0D1KRA5_BACIU</name>
<proteinExistence type="predicted"/>
<evidence type="ECO:0000259" key="1">
    <source>
        <dbReference type="Pfam" id="PF04230"/>
    </source>
</evidence>